<keyword evidence="3" id="KW-1185">Reference proteome</keyword>
<dbReference type="OrthoDB" id="2959414at2"/>
<dbReference type="PROSITE" id="PS50943">
    <property type="entry name" value="HTH_CROC1"/>
    <property type="match status" value="1"/>
</dbReference>
<dbReference type="InterPro" id="IPR001387">
    <property type="entry name" value="Cro/C1-type_HTH"/>
</dbReference>
<dbReference type="GO" id="GO:0003677">
    <property type="term" value="F:DNA binding"/>
    <property type="evidence" value="ECO:0007669"/>
    <property type="project" value="InterPro"/>
</dbReference>
<protein>
    <submittedName>
        <fullName evidence="2">XRE family transcriptional regulator</fullName>
    </submittedName>
</protein>
<evidence type="ECO:0000259" key="1">
    <source>
        <dbReference type="PROSITE" id="PS50943"/>
    </source>
</evidence>
<dbReference type="PANTHER" id="PTHR35010:SF4">
    <property type="entry name" value="BLL5781 PROTEIN"/>
    <property type="match status" value="1"/>
</dbReference>
<dbReference type="SMART" id="SM00530">
    <property type="entry name" value="HTH_XRE"/>
    <property type="match status" value="1"/>
</dbReference>
<dbReference type="EMBL" id="CP032624">
    <property type="protein sequence ID" value="AYG05454.1"/>
    <property type="molecule type" value="Genomic_DNA"/>
</dbReference>
<dbReference type="Gene3D" id="1.10.260.40">
    <property type="entry name" value="lambda repressor-like DNA-binding domains"/>
    <property type="match status" value="1"/>
</dbReference>
<reference evidence="2 3" key="1">
    <citation type="submission" date="2018-09" db="EMBL/GenBank/DDBJ databases">
        <title>Genome sequencing of strain 2DFW10M-5.</title>
        <authorList>
            <person name="Heo J."/>
            <person name="Kim S.-J."/>
            <person name="Kwon S.-W."/>
        </authorList>
    </citation>
    <scope>NUCLEOTIDE SEQUENCE [LARGE SCALE GENOMIC DNA]</scope>
    <source>
        <strain evidence="2 3">2DFW10M-5</strain>
    </source>
</reference>
<feature type="domain" description="HTH cro/C1-type" evidence="1">
    <location>
        <begin position="1"/>
        <end position="58"/>
    </location>
</feature>
<dbReference type="Pfam" id="PF17765">
    <property type="entry name" value="MLTR_LBD"/>
    <property type="match status" value="1"/>
</dbReference>
<organism evidence="2 3">
    <name type="scientific">Gryllotalpicola protaetiae</name>
    <dbReference type="NCBI Taxonomy" id="2419771"/>
    <lineage>
        <taxon>Bacteria</taxon>
        <taxon>Bacillati</taxon>
        <taxon>Actinomycetota</taxon>
        <taxon>Actinomycetes</taxon>
        <taxon>Micrococcales</taxon>
        <taxon>Microbacteriaceae</taxon>
        <taxon>Gryllotalpicola</taxon>
    </lineage>
</organism>
<dbReference type="CDD" id="cd00093">
    <property type="entry name" value="HTH_XRE"/>
    <property type="match status" value="1"/>
</dbReference>
<proteinExistence type="predicted"/>
<dbReference type="PANTHER" id="PTHR35010">
    <property type="entry name" value="BLL4672 PROTEIN-RELATED"/>
    <property type="match status" value="1"/>
</dbReference>
<dbReference type="InterPro" id="IPR041413">
    <property type="entry name" value="MLTR_LBD"/>
</dbReference>
<dbReference type="Pfam" id="PF13560">
    <property type="entry name" value="HTH_31"/>
    <property type="match status" value="1"/>
</dbReference>
<dbReference type="InterPro" id="IPR010982">
    <property type="entry name" value="Lambda_DNA-bd_dom_sf"/>
</dbReference>
<dbReference type="SUPFAM" id="SSF47413">
    <property type="entry name" value="lambda repressor-like DNA-binding domains"/>
    <property type="match status" value="1"/>
</dbReference>
<sequence length="257" mass="28415">MRTWRERRGLSQLGLASVAGISVRHLSFLETGRSHPSREMIARLGTHLELVPREQNELLLAAGFAPAFTALALESEEMASVRAALRRIVTANEPFPAHVVDRGWNIVESNAGFGIFSLDADPFLLEAPVNALRLALHPKGMRPRILNFGEWSHSLLARLGRRVTLTGDPALAALYREVVGYAPHDPGQTDDAPELMVPLRIRYRDDELALFCTIATFGTPLDVTVSELAIETFLPADPETTAILQRLDHQENRARSS</sequence>
<evidence type="ECO:0000313" key="2">
    <source>
        <dbReference type="EMBL" id="AYG05454.1"/>
    </source>
</evidence>
<dbReference type="KEGG" id="gry:D7I44_14360"/>
<accession>A0A387BTP9</accession>
<dbReference type="Gene3D" id="3.30.450.180">
    <property type="match status" value="1"/>
</dbReference>
<name>A0A387BTP9_9MICO</name>
<dbReference type="AlphaFoldDB" id="A0A387BTP9"/>
<dbReference type="Proteomes" id="UP000275069">
    <property type="component" value="Chromosome"/>
</dbReference>
<evidence type="ECO:0000313" key="3">
    <source>
        <dbReference type="Proteomes" id="UP000275069"/>
    </source>
</evidence>
<gene>
    <name evidence="2" type="ORF">D7I44_14360</name>
</gene>